<dbReference type="Proteomes" id="UP000297871">
    <property type="component" value="Unassembled WGS sequence"/>
</dbReference>
<dbReference type="InterPro" id="IPR041223">
    <property type="entry name" value="ApeA_NTD"/>
</dbReference>
<evidence type="ECO:0000259" key="1">
    <source>
        <dbReference type="Pfam" id="PF18739"/>
    </source>
</evidence>
<dbReference type="OrthoDB" id="583640at2"/>
<evidence type="ECO:0000313" key="4">
    <source>
        <dbReference type="Proteomes" id="UP000297871"/>
    </source>
</evidence>
<name>A0A4R9JA84_9LEPT</name>
<gene>
    <name evidence="3" type="ORF">EHQ52_10150</name>
</gene>
<dbReference type="InterPro" id="IPR041229">
    <property type="entry name" value="HEPN_Apea"/>
</dbReference>
<sequence length="455" mass="53578">MDLKQEFEIEGNWWLPNEPNNKSYGTLSYSPRQGVFLSLVERLDEPGNPRISVLLGESFASQKITLINVIVERGNFPFNQRVLLSASSVLLNIHYHKKEDIKFSSISVTIPEIFPWFKKSRIKFNERNPLKTIELQPANSFNLEVNDFELEVGTTFGSSTYKPVQDEFTLKQIGYYTFSPKKGELNFDECLLIIENVNLFFAIACNLDFVSQEISGLSNDRAVEIVIPPYKEIKKQDISDIDYNILFYVDNFVEDFKTQFTNWYLNLETYKFLYDLYARISFKSLSGHIENQFINIIQALETFHRINYEGLYMNPQIYQSKVYSKIAEELSKIQIDSNLRDSLKARLKYGNEISLRNRLKQLLKEHWNFKVLFIPDHDRFVKTVVDKRNFITHLDPQAGNLHYIQGFEFAKATKILFYLLKYCLMLSMGVREDRIHKVMLSHRDRLSYEEYFNRS</sequence>
<organism evidence="3 4">
    <name type="scientific">Leptospira koniambonensis</name>
    <dbReference type="NCBI Taxonomy" id="2484950"/>
    <lineage>
        <taxon>Bacteria</taxon>
        <taxon>Pseudomonadati</taxon>
        <taxon>Spirochaetota</taxon>
        <taxon>Spirochaetia</taxon>
        <taxon>Leptospirales</taxon>
        <taxon>Leptospiraceae</taxon>
        <taxon>Leptospira</taxon>
    </lineage>
</organism>
<dbReference type="Pfam" id="PF18862">
    <property type="entry name" value="ApeA_NTD1"/>
    <property type="match status" value="1"/>
</dbReference>
<evidence type="ECO:0000259" key="2">
    <source>
        <dbReference type="Pfam" id="PF18862"/>
    </source>
</evidence>
<protein>
    <submittedName>
        <fullName evidence="3">Uncharacterized protein</fullName>
    </submittedName>
</protein>
<reference evidence="3" key="1">
    <citation type="journal article" date="2019" name="PLoS Negl. Trop. Dis.">
        <title>Revisiting the worldwide diversity of Leptospira species in the environment.</title>
        <authorList>
            <person name="Vincent A.T."/>
            <person name="Schiettekatte O."/>
            <person name="Bourhy P."/>
            <person name="Veyrier F.J."/>
            <person name="Picardeau M."/>
        </authorList>
    </citation>
    <scope>NUCLEOTIDE SEQUENCE [LARGE SCALE GENOMIC DNA]</scope>
    <source>
        <strain evidence="3">201800265</strain>
    </source>
</reference>
<dbReference type="Pfam" id="PF18739">
    <property type="entry name" value="HEPN_Apea"/>
    <property type="match status" value="1"/>
</dbReference>
<dbReference type="RefSeq" id="WP_135615070.1">
    <property type="nucleotide sequence ID" value="NZ_RQFY01000004.1"/>
</dbReference>
<feature type="domain" description="ApeA N-terminal" evidence="2">
    <location>
        <begin position="8"/>
        <end position="263"/>
    </location>
</feature>
<keyword evidence="4" id="KW-1185">Reference proteome</keyword>
<proteinExistence type="predicted"/>
<accession>A0A4R9JA84</accession>
<evidence type="ECO:0000313" key="3">
    <source>
        <dbReference type="EMBL" id="TGL34842.1"/>
    </source>
</evidence>
<comment type="caution">
    <text evidence="3">The sequence shown here is derived from an EMBL/GenBank/DDBJ whole genome shotgun (WGS) entry which is preliminary data.</text>
</comment>
<feature type="domain" description="Apea-like HEPN" evidence="1">
    <location>
        <begin position="294"/>
        <end position="433"/>
    </location>
</feature>
<dbReference type="EMBL" id="RQFY01000004">
    <property type="protein sequence ID" value="TGL34842.1"/>
    <property type="molecule type" value="Genomic_DNA"/>
</dbReference>
<dbReference type="AlphaFoldDB" id="A0A4R9JA84"/>